<sequence>VFRLWSLPGNSAAFGRRHHQFSVLDRGQLPSLHGPPRHLWTELEGSIRPRSRTAQLSSLSADQHPEPSQPTPQLAEPEPEPTMDGEPEPRATEPSPRGATVQKIATEPKPSPSDQVREPATWPAAVDVP</sequence>
<dbReference type="AlphaFoldDB" id="A0ABD0RL88"/>
<proteinExistence type="predicted"/>
<feature type="compositionally biased region" description="Polar residues" evidence="1">
    <location>
        <begin position="52"/>
        <end position="61"/>
    </location>
</feature>
<evidence type="ECO:0000313" key="3">
    <source>
        <dbReference type="Proteomes" id="UP001529510"/>
    </source>
</evidence>
<dbReference type="EMBL" id="JAMKFB020000003">
    <property type="protein sequence ID" value="KAL0198618.1"/>
    <property type="molecule type" value="Genomic_DNA"/>
</dbReference>
<keyword evidence="3" id="KW-1185">Reference proteome</keyword>
<evidence type="ECO:0000313" key="2">
    <source>
        <dbReference type="EMBL" id="KAL0198618.1"/>
    </source>
</evidence>
<feature type="non-terminal residue" evidence="2">
    <location>
        <position position="1"/>
    </location>
</feature>
<comment type="caution">
    <text evidence="2">The sequence shown here is derived from an EMBL/GenBank/DDBJ whole genome shotgun (WGS) entry which is preliminary data.</text>
</comment>
<feature type="region of interest" description="Disordered" evidence="1">
    <location>
        <begin position="44"/>
        <end position="129"/>
    </location>
</feature>
<organism evidence="2 3">
    <name type="scientific">Cirrhinus mrigala</name>
    <name type="common">Mrigala</name>
    <dbReference type="NCBI Taxonomy" id="683832"/>
    <lineage>
        <taxon>Eukaryota</taxon>
        <taxon>Metazoa</taxon>
        <taxon>Chordata</taxon>
        <taxon>Craniata</taxon>
        <taxon>Vertebrata</taxon>
        <taxon>Euteleostomi</taxon>
        <taxon>Actinopterygii</taxon>
        <taxon>Neopterygii</taxon>
        <taxon>Teleostei</taxon>
        <taxon>Ostariophysi</taxon>
        <taxon>Cypriniformes</taxon>
        <taxon>Cyprinidae</taxon>
        <taxon>Labeoninae</taxon>
        <taxon>Labeonini</taxon>
        <taxon>Cirrhinus</taxon>
    </lineage>
</organism>
<accession>A0ABD0RL88</accession>
<gene>
    <name evidence="2" type="ORF">M9458_007158</name>
</gene>
<feature type="compositionally biased region" description="Acidic residues" evidence="1">
    <location>
        <begin position="77"/>
        <end position="86"/>
    </location>
</feature>
<name>A0ABD0RL88_CIRMR</name>
<protein>
    <submittedName>
        <fullName evidence="2">Uncharacterized protein</fullName>
    </submittedName>
</protein>
<dbReference type="Proteomes" id="UP001529510">
    <property type="component" value="Unassembled WGS sequence"/>
</dbReference>
<reference evidence="2 3" key="1">
    <citation type="submission" date="2024-05" db="EMBL/GenBank/DDBJ databases">
        <title>Genome sequencing and assembly of Indian major carp, Cirrhinus mrigala (Hamilton, 1822).</title>
        <authorList>
            <person name="Mohindra V."/>
            <person name="Chowdhury L.M."/>
            <person name="Lal K."/>
            <person name="Jena J.K."/>
        </authorList>
    </citation>
    <scope>NUCLEOTIDE SEQUENCE [LARGE SCALE GENOMIC DNA]</scope>
    <source>
        <strain evidence="2">CM1030</strain>
        <tissue evidence="2">Blood</tissue>
    </source>
</reference>
<feature type="non-terminal residue" evidence="2">
    <location>
        <position position="129"/>
    </location>
</feature>
<evidence type="ECO:0000256" key="1">
    <source>
        <dbReference type="SAM" id="MobiDB-lite"/>
    </source>
</evidence>